<dbReference type="Proteomes" id="UP000308917">
    <property type="component" value="Unassembled WGS sequence"/>
</dbReference>
<protein>
    <submittedName>
        <fullName evidence="4">ATP-binding cassette domain-containing protein</fullName>
    </submittedName>
</protein>
<comment type="caution">
    <text evidence="4">The sequence shown here is derived from an EMBL/GenBank/DDBJ whole genome shotgun (WGS) entry which is preliminary data.</text>
</comment>
<evidence type="ECO:0000256" key="2">
    <source>
        <dbReference type="ARBA" id="ARBA00022840"/>
    </source>
</evidence>
<dbReference type="GO" id="GO:0016887">
    <property type="term" value="F:ATP hydrolysis activity"/>
    <property type="evidence" value="ECO:0007669"/>
    <property type="project" value="InterPro"/>
</dbReference>
<evidence type="ECO:0000313" key="4">
    <source>
        <dbReference type="EMBL" id="THT99938.1"/>
    </source>
</evidence>
<dbReference type="RefSeq" id="WP_136573900.1">
    <property type="nucleotide sequence ID" value="NZ_STFG01000012.1"/>
</dbReference>
<dbReference type="EMBL" id="STFG01000012">
    <property type="protein sequence ID" value="THT99938.1"/>
    <property type="molecule type" value="Genomic_DNA"/>
</dbReference>
<proteinExistence type="predicted"/>
<organism evidence="4 5">
    <name type="scientific">Lampropedia puyangensis</name>
    <dbReference type="NCBI Taxonomy" id="1330072"/>
    <lineage>
        <taxon>Bacteria</taxon>
        <taxon>Pseudomonadati</taxon>
        <taxon>Pseudomonadota</taxon>
        <taxon>Betaproteobacteria</taxon>
        <taxon>Burkholderiales</taxon>
        <taxon>Comamonadaceae</taxon>
        <taxon>Lampropedia</taxon>
    </lineage>
</organism>
<keyword evidence="2 4" id="KW-0067">ATP-binding</keyword>
<dbReference type="PANTHER" id="PTHR43158">
    <property type="entry name" value="SKFA PEPTIDE EXPORT ATP-BINDING PROTEIN SKFE"/>
    <property type="match status" value="1"/>
</dbReference>
<dbReference type="Pfam" id="PF00005">
    <property type="entry name" value="ABC_tran"/>
    <property type="match status" value="1"/>
</dbReference>
<dbReference type="InterPro" id="IPR003439">
    <property type="entry name" value="ABC_transporter-like_ATP-bd"/>
</dbReference>
<dbReference type="InterPro" id="IPR027417">
    <property type="entry name" value="P-loop_NTPase"/>
</dbReference>
<evidence type="ECO:0000259" key="3">
    <source>
        <dbReference type="Pfam" id="PF00005"/>
    </source>
</evidence>
<evidence type="ECO:0000313" key="5">
    <source>
        <dbReference type="Proteomes" id="UP000308917"/>
    </source>
</evidence>
<gene>
    <name evidence="4" type="ORF">E9531_11445</name>
</gene>
<evidence type="ECO:0000256" key="1">
    <source>
        <dbReference type="ARBA" id="ARBA00022741"/>
    </source>
</evidence>
<dbReference type="PANTHER" id="PTHR43158:SF2">
    <property type="entry name" value="SKFA PEPTIDE EXPORT ATP-BINDING PROTEIN SKFE"/>
    <property type="match status" value="1"/>
</dbReference>
<feature type="domain" description="ABC transporter" evidence="3">
    <location>
        <begin position="39"/>
        <end position="175"/>
    </location>
</feature>
<dbReference type="SUPFAM" id="SSF52540">
    <property type="entry name" value="P-loop containing nucleoside triphosphate hydrolases"/>
    <property type="match status" value="1"/>
</dbReference>
<dbReference type="Gene3D" id="3.40.50.300">
    <property type="entry name" value="P-loop containing nucleotide triphosphate hydrolases"/>
    <property type="match status" value="1"/>
</dbReference>
<keyword evidence="1" id="KW-0547">Nucleotide-binding</keyword>
<dbReference type="AlphaFoldDB" id="A0A4S8EZ99"/>
<accession>A0A4S8EZ99</accession>
<dbReference type="OrthoDB" id="8772152at2"/>
<sequence length="223" mass="24451">MTTPQVRNTASLTIETLHYPAGDSAALLRLTNWNMAPGVHGVHGESGSGKTMLLNLLAGKPPASSAFASIALQDVAWGSKAWPAQVFCEDPNDTRWDAMSGHDVLAYLLQPAKDEDGRAWSPHRRSQDFLLNGLGLHAHLHKTMYMLSTGTRRKVFLLAALLSPRPLVLLDEPTAALDQRSIQTLWYALAVRNRAAHQITLVATAAAQASWPTQPWRGHWQLP</sequence>
<name>A0A4S8EZ99_9BURK</name>
<dbReference type="GO" id="GO:0005524">
    <property type="term" value="F:ATP binding"/>
    <property type="evidence" value="ECO:0007669"/>
    <property type="project" value="UniProtKB-KW"/>
</dbReference>
<keyword evidence="5" id="KW-1185">Reference proteome</keyword>
<reference evidence="4 5" key="1">
    <citation type="journal article" date="2015" name="Antonie Van Leeuwenhoek">
        <title>Lampropedia puyangensis sp. nov., isolated from symptomatic bark of Populus ? euramericana canker and emended description of Lampropedia hyalina (Ehrenberg 1832) Lee et al. 2004.</title>
        <authorList>
            <person name="Li Y."/>
            <person name="Wang T."/>
            <person name="Piao C.G."/>
            <person name="Wang L.F."/>
            <person name="Tian G.Z."/>
            <person name="Zhu T.H."/>
            <person name="Guo M.W."/>
        </authorList>
    </citation>
    <scope>NUCLEOTIDE SEQUENCE [LARGE SCALE GENOMIC DNA]</scope>
    <source>
        <strain evidence="4 5">2-bin</strain>
    </source>
</reference>